<accession>A0AAV8WGT4</accession>
<evidence type="ECO:0000313" key="6">
    <source>
        <dbReference type="EMBL" id="KAJ8925432.1"/>
    </source>
</evidence>
<reference evidence="6 7" key="1">
    <citation type="journal article" date="2023" name="Insect Mol. Biol.">
        <title>Genome sequencing provides insights into the evolution of gene families encoding plant cell wall-degrading enzymes in longhorned beetles.</title>
        <authorList>
            <person name="Shin N.R."/>
            <person name="Okamura Y."/>
            <person name="Kirsch R."/>
            <person name="Pauchet Y."/>
        </authorList>
    </citation>
    <scope>NUCLEOTIDE SEQUENCE [LARGE SCALE GENOMIC DNA]</scope>
    <source>
        <strain evidence="6">EAD_L_NR</strain>
    </source>
</reference>
<dbReference type="Pfam" id="PF02931">
    <property type="entry name" value="Neur_chan_LBD"/>
    <property type="match status" value="1"/>
</dbReference>
<dbReference type="InterPro" id="IPR022041">
    <property type="entry name" value="Methyltransf_FA"/>
</dbReference>
<evidence type="ECO:0000313" key="7">
    <source>
        <dbReference type="Proteomes" id="UP001159042"/>
    </source>
</evidence>
<dbReference type="Gene3D" id="1.20.58.390">
    <property type="entry name" value="Neurotransmitter-gated ion-channel transmembrane domain"/>
    <property type="match status" value="1"/>
</dbReference>
<feature type="transmembrane region" description="Helical" evidence="2">
    <location>
        <begin position="363"/>
        <end position="380"/>
    </location>
</feature>
<organism evidence="6 7">
    <name type="scientific">Exocentrus adspersus</name>
    <dbReference type="NCBI Taxonomy" id="1586481"/>
    <lineage>
        <taxon>Eukaryota</taxon>
        <taxon>Metazoa</taxon>
        <taxon>Ecdysozoa</taxon>
        <taxon>Arthropoda</taxon>
        <taxon>Hexapoda</taxon>
        <taxon>Insecta</taxon>
        <taxon>Pterygota</taxon>
        <taxon>Neoptera</taxon>
        <taxon>Endopterygota</taxon>
        <taxon>Coleoptera</taxon>
        <taxon>Polyphaga</taxon>
        <taxon>Cucujiformia</taxon>
        <taxon>Chrysomeloidea</taxon>
        <taxon>Cerambycidae</taxon>
        <taxon>Lamiinae</taxon>
        <taxon>Acanthocinini</taxon>
        <taxon>Exocentrus</taxon>
    </lineage>
</organism>
<dbReference type="SUPFAM" id="SSF90112">
    <property type="entry name" value="Neurotransmitter-gated ion-channel transmembrane pore"/>
    <property type="match status" value="1"/>
</dbReference>
<dbReference type="GO" id="GO:0016020">
    <property type="term" value="C:membrane"/>
    <property type="evidence" value="ECO:0007669"/>
    <property type="project" value="UniProtKB-SubCell"/>
</dbReference>
<keyword evidence="3" id="KW-0732">Signal</keyword>
<keyword evidence="2" id="KW-1133">Transmembrane helix</keyword>
<feature type="transmembrane region" description="Helical" evidence="2">
    <location>
        <begin position="467"/>
        <end position="493"/>
    </location>
</feature>
<dbReference type="CDD" id="cd18989">
    <property type="entry name" value="LGIC_ECD_cation"/>
    <property type="match status" value="1"/>
</dbReference>
<feature type="transmembrane region" description="Helical" evidence="2">
    <location>
        <begin position="392"/>
        <end position="414"/>
    </location>
</feature>
<dbReference type="Gene3D" id="2.70.170.10">
    <property type="entry name" value="Neurotransmitter-gated ion-channel ligand-binding domain"/>
    <property type="match status" value="1"/>
</dbReference>
<dbReference type="SUPFAM" id="SSF63712">
    <property type="entry name" value="Nicotinic receptor ligand binding domain-like"/>
    <property type="match status" value="1"/>
</dbReference>
<evidence type="ECO:0000256" key="1">
    <source>
        <dbReference type="ARBA" id="ARBA00004141"/>
    </source>
</evidence>
<dbReference type="InterPro" id="IPR036734">
    <property type="entry name" value="Neur_chan_lig-bd_sf"/>
</dbReference>
<protein>
    <submittedName>
        <fullName evidence="6">Uncharacterized protein</fullName>
    </submittedName>
</protein>
<dbReference type="Proteomes" id="UP001159042">
    <property type="component" value="Unassembled WGS sequence"/>
</dbReference>
<dbReference type="InterPro" id="IPR006202">
    <property type="entry name" value="Neur_chan_lig-bd"/>
</dbReference>
<keyword evidence="2" id="KW-0472">Membrane</keyword>
<keyword evidence="2" id="KW-0812">Transmembrane</keyword>
<evidence type="ECO:0000259" key="4">
    <source>
        <dbReference type="Pfam" id="PF02931"/>
    </source>
</evidence>
<dbReference type="AlphaFoldDB" id="A0AAV8WGT4"/>
<dbReference type="EMBL" id="JANEYG010000001">
    <property type="protein sequence ID" value="KAJ8925432.1"/>
    <property type="molecule type" value="Genomic_DNA"/>
</dbReference>
<evidence type="ECO:0000256" key="2">
    <source>
        <dbReference type="SAM" id="Phobius"/>
    </source>
</evidence>
<feature type="chain" id="PRO_5043619885" evidence="3">
    <location>
        <begin position="20"/>
        <end position="496"/>
    </location>
</feature>
<evidence type="ECO:0000256" key="3">
    <source>
        <dbReference type="SAM" id="SignalP"/>
    </source>
</evidence>
<comment type="caution">
    <text evidence="6">The sequence shown here is derived from an EMBL/GenBank/DDBJ whole genome shotgun (WGS) entry which is preliminary data.</text>
</comment>
<dbReference type="InterPro" id="IPR038050">
    <property type="entry name" value="Neuro_actylchol_rec"/>
</dbReference>
<sequence length="496" mass="56612">MKLVLYFLLLASSGLEVFAEFYKTNITDLSKCKVHYSRSGSVYSDFYSLSELVEDTEDNNTLVVDFHFAVLAPSDAHILLAPSTSVDKGDPAYEIVIGAGGDTFCDIRRSQKANMEMSPLEGKEKNCLFISWVDPDPLPLKYISFSAWSGIEAKWYFDCERPNDIEDEYKSTIEVHGMTKLTWLDENLTWDPNEYGNMETLHIYRREIWQPDFYLFNAVADGRGIFKDSLMVAHSSGLVEWNPAMYLKAWCALNDMAKWPKDVHECHIILGFIKDFDYTKLDFNRNDSSLLYHDSSEWAVLEADLYSSSDGLGIPVFKIAFTIQRISNTYNTIFFTPFLIISVSLLSTFWVDAFGKMKISLNCAQLILSTVMLLLLGLFIPSHSVSVPYLVMLYSFTLVATVVSVIIAIIVINLSRNNQKSPLPHYLYKALTSKVLRIGLHLPKMDMSEEYGKLNDSFTKSPEKQQLIWILLGIAIDRISFLIYLPLIIYAIYLNY</sequence>
<evidence type="ECO:0000259" key="5">
    <source>
        <dbReference type="Pfam" id="PF12248"/>
    </source>
</evidence>
<feature type="domain" description="Farnesoic acid O-methyl transferase" evidence="5">
    <location>
        <begin position="55"/>
        <end position="114"/>
    </location>
</feature>
<dbReference type="InterPro" id="IPR036719">
    <property type="entry name" value="Neuro-gated_channel_TM_sf"/>
</dbReference>
<gene>
    <name evidence="6" type="ORF">NQ315_009265</name>
</gene>
<feature type="signal peptide" evidence="3">
    <location>
        <begin position="1"/>
        <end position="19"/>
    </location>
</feature>
<dbReference type="GO" id="GO:0005230">
    <property type="term" value="F:extracellular ligand-gated monoatomic ion channel activity"/>
    <property type="evidence" value="ECO:0007669"/>
    <property type="project" value="InterPro"/>
</dbReference>
<feature type="transmembrane region" description="Helical" evidence="2">
    <location>
        <begin position="333"/>
        <end position="351"/>
    </location>
</feature>
<dbReference type="Pfam" id="PF12248">
    <property type="entry name" value="Methyltransf_FA"/>
    <property type="match status" value="1"/>
</dbReference>
<keyword evidence="7" id="KW-1185">Reference proteome</keyword>
<dbReference type="PANTHER" id="PTHR36695:SF12">
    <property type="entry name" value="AGAP008648-PA"/>
    <property type="match status" value="1"/>
</dbReference>
<name>A0AAV8WGT4_9CUCU</name>
<feature type="domain" description="Neurotransmitter-gated ion-channel ligand-binding" evidence="4">
    <location>
        <begin position="167"/>
        <end position="284"/>
    </location>
</feature>
<dbReference type="PANTHER" id="PTHR36695">
    <property type="entry name" value="AGAP008648-PA"/>
    <property type="match status" value="1"/>
</dbReference>
<comment type="subcellular location">
    <subcellularLocation>
        <location evidence="1">Membrane</location>
        <topology evidence="1">Multi-pass membrane protein</topology>
    </subcellularLocation>
</comment>
<proteinExistence type="predicted"/>